<dbReference type="InterPro" id="IPR025269">
    <property type="entry name" value="SAM-like_dom"/>
</dbReference>
<dbReference type="GO" id="GO:0015074">
    <property type="term" value="P:DNA integration"/>
    <property type="evidence" value="ECO:0007669"/>
    <property type="project" value="UniProtKB-KW"/>
</dbReference>
<dbReference type="InterPro" id="IPR002104">
    <property type="entry name" value="Integrase_catalytic"/>
</dbReference>
<dbReference type="Pfam" id="PF00589">
    <property type="entry name" value="Phage_integrase"/>
    <property type="match status" value="1"/>
</dbReference>
<dbReference type="AlphaFoldDB" id="A0A3A4R3N9"/>
<dbReference type="InterPro" id="IPR050090">
    <property type="entry name" value="Tyrosine_recombinase_XerCD"/>
</dbReference>
<accession>A0A3A4R3N9</accession>
<dbReference type="InterPro" id="IPR013762">
    <property type="entry name" value="Integrase-like_cat_sf"/>
</dbReference>
<dbReference type="EMBL" id="QZJZ01000056">
    <property type="protein sequence ID" value="RJP59056.1"/>
    <property type="molecule type" value="Genomic_DNA"/>
</dbReference>
<dbReference type="InterPro" id="IPR044068">
    <property type="entry name" value="CB"/>
</dbReference>
<evidence type="ECO:0000256" key="3">
    <source>
        <dbReference type="ARBA" id="ARBA00023125"/>
    </source>
</evidence>
<dbReference type="PANTHER" id="PTHR30349">
    <property type="entry name" value="PHAGE INTEGRASE-RELATED"/>
    <property type="match status" value="1"/>
</dbReference>
<dbReference type="PROSITE" id="PS51898">
    <property type="entry name" value="TYR_RECOMBINASE"/>
    <property type="match status" value="1"/>
</dbReference>
<dbReference type="PROSITE" id="PS51900">
    <property type="entry name" value="CB"/>
    <property type="match status" value="1"/>
</dbReference>
<dbReference type="Gene3D" id="1.10.443.10">
    <property type="entry name" value="Intergrase catalytic core"/>
    <property type="match status" value="1"/>
</dbReference>
<dbReference type="PANTHER" id="PTHR30349:SF64">
    <property type="entry name" value="PROPHAGE INTEGRASE INTD-RELATED"/>
    <property type="match status" value="1"/>
</dbReference>
<reference evidence="8 9" key="1">
    <citation type="journal article" date="2017" name="ISME J.">
        <title>Energy and carbon metabolisms in a deep terrestrial subsurface fluid microbial community.</title>
        <authorList>
            <person name="Momper L."/>
            <person name="Jungbluth S.P."/>
            <person name="Lee M.D."/>
            <person name="Amend J.P."/>
        </authorList>
    </citation>
    <scope>NUCLEOTIDE SEQUENCE [LARGE SCALE GENOMIC DNA]</scope>
    <source>
        <strain evidence="8">SURF_26</strain>
    </source>
</reference>
<dbReference type="CDD" id="cd00796">
    <property type="entry name" value="INT_Rci_Hp1_C"/>
    <property type="match status" value="1"/>
</dbReference>
<dbReference type="InterPro" id="IPR010998">
    <property type="entry name" value="Integrase_recombinase_N"/>
</dbReference>
<dbReference type="GO" id="GO:0003677">
    <property type="term" value="F:DNA binding"/>
    <property type="evidence" value="ECO:0007669"/>
    <property type="project" value="UniProtKB-UniRule"/>
</dbReference>
<feature type="domain" description="Core-binding (CB)" evidence="7">
    <location>
        <begin position="53"/>
        <end position="141"/>
    </location>
</feature>
<dbReference type="Pfam" id="PF13102">
    <property type="entry name" value="Phage_int_SAM_5"/>
    <property type="match status" value="1"/>
</dbReference>
<keyword evidence="3 5" id="KW-0238">DNA-binding</keyword>
<evidence type="ECO:0000259" key="7">
    <source>
        <dbReference type="PROSITE" id="PS51900"/>
    </source>
</evidence>
<evidence type="ECO:0000256" key="2">
    <source>
        <dbReference type="ARBA" id="ARBA00022908"/>
    </source>
</evidence>
<sequence>MASLRKKNGIYFVDYRVNGKRRRKNVGKSKKIAELALKDIELKLAKDEIGFAPKDRKLESLFHEYLTYSQTNHAPRSFKRYRAIIDNFKSFLSNYPHLTKISQLTLKNFENYKTFRKKLGKANKTINMEIDTLRSMFHLAIKWGYAKDNPVTGITMLKEDNHKKPRFLSEEEIKLLLDNCGNELYPIFFTFIYSGMRKSELENLEWNDIDFIRRKIKIRVKDSWRPKTTEREIPINDSLLSLLKEHKTKNKKGGYVFLYNGEKIPENLLRKKLMQITKRIGIEDVTKIHSLRHTFASHLIMKGVDLPTVSKLLGHSDIKTTMIYAHLADKHVEQAVEKLLF</sequence>
<evidence type="ECO:0000313" key="8">
    <source>
        <dbReference type="EMBL" id="RJP59056.1"/>
    </source>
</evidence>
<gene>
    <name evidence="8" type="ORF">C4541_06935</name>
</gene>
<comment type="similarity">
    <text evidence="1">Belongs to the 'phage' integrase family.</text>
</comment>
<evidence type="ECO:0000256" key="4">
    <source>
        <dbReference type="ARBA" id="ARBA00023172"/>
    </source>
</evidence>
<evidence type="ECO:0000313" key="9">
    <source>
        <dbReference type="Proteomes" id="UP000266426"/>
    </source>
</evidence>
<keyword evidence="4" id="KW-0233">DNA recombination</keyword>
<dbReference type="Proteomes" id="UP000266426">
    <property type="component" value="Unassembled WGS sequence"/>
</dbReference>
<dbReference type="InterPro" id="IPR011010">
    <property type="entry name" value="DNA_brk_join_enz"/>
</dbReference>
<organism evidence="8 9">
    <name type="scientific">Candidatus Auribacter fodinae</name>
    <dbReference type="NCBI Taxonomy" id="2093366"/>
    <lineage>
        <taxon>Bacteria</taxon>
        <taxon>Pseudomonadati</taxon>
        <taxon>Candidatus Auribacterota</taxon>
        <taxon>Candidatus Auribacteria</taxon>
        <taxon>Candidatus Auribacterales</taxon>
        <taxon>Candidatus Auribacteraceae</taxon>
        <taxon>Candidatus Auribacter</taxon>
    </lineage>
</organism>
<dbReference type="SUPFAM" id="SSF56349">
    <property type="entry name" value="DNA breaking-rejoining enzymes"/>
    <property type="match status" value="1"/>
</dbReference>
<feature type="domain" description="Tyr recombinase" evidence="6">
    <location>
        <begin position="163"/>
        <end position="337"/>
    </location>
</feature>
<keyword evidence="2" id="KW-0229">DNA integration</keyword>
<dbReference type="GO" id="GO:0006310">
    <property type="term" value="P:DNA recombination"/>
    <property type="evidence" value="ECO:0007669"/>
    <property type="project" value="UniProtKB-KW"/>
</dbReference>
<dbReference type="Gene3D" id="1.10.150.130">
    <property type="match status" value="1"/>
</dbReference>
<proteinExistence type="inferred from homology"/>
<evidence type="ECO:0000256" key="5">
    <source>
        <dbReference type="PROSITE-ProRule" id="PRU01248"/>
    </source>
</evidence>
<evidence type="ECO:0000256" key="1">
    <source>
        <dbReference type="ARBA" id="ARBA00008857"/>
    </source>
</evidence>
<name>A0A3A4R3N9_9BACT</name>
<evidence type="ECO:0000259" key="6">
    <source>
        <dbReference type="PROSITE" id="PS51898"/>
    </source>
</evidence>
<comment type="caution">
    <text evidence="8">The sequence shown here is derived from an EMBL/GenBank/DDBJ whole genome shotgun (WGS) entry which is preliminary data.</text>
</comment>
<protein>
    <submittedName>
        <fullName evidence="8">Site-specific integrase</fullName>
    </submittedName>
</protein>